<dbReference type="Pfam" id="PF00990">
    <property type="entry name" value="GGDEF"/>
    <property type="match status" value="1"/>
</dbReference>
<dbReference type="RefSeq" id="WP_248646703.1">
    <property type="nucleotide sequence ID" value="NZ_CP096574.1"/>
</dbReference>
<dbReference type="EMBL" id="CP096574">
    <property type="protein sequence ID" value="UPU35402.1"/>
    <property type="molecule type" value="Genomic_DNA"/>
</dbReference>
<dbReference type="InterPro" id="IPR000160">
    <property type="entry name" value="GGDEF_dom"/>
</dbReference>
<dbReference type="CDD" id="cd01949">
    <property type="entry name" value="GGDEF"/>
    <property type="match status" value="1"/>
</dbReference>
<keyword evidence="6" id="KW-1185">Reference proteome</keyword>
<dbReference type="PANTHER" id="PTHR44757">
    <property type="entry name" value="DIGUANYLATE CYCLASE DGCP"/>
    <property type="match status" value="1"/>
</dbReference>
<dbReference type="SMART" id="SM00267">
    <property type="entry name" value="GGDEF"/>
    <property type="match status" value="1"/>
</dbReference>
<evidence type="ECO:0000313" key="6">
    <source>
        <dbReference type="Proteomes" id="UP000831485"/>
    </source>
</evidence>
<proteinExistence type="predicted"/>
<gene>
    <name evidence="5" type="ORF">M1B72_18445</name>
</gene>
<feature type="region of interest" description="Disordered" evidence="1">
    <location>
        <begin position="723"/>
        <end position="765"/>
    </location>
</feature>
<reference evidence="5" key="1">
    <citation type="submission" date="2022-04" db="EMBL/GenBank/DDBJ databases">
        <authorList>
            <person name="Liu G."/>
        </authorList>
    </citation>
    <scope>NUCLEOTIDE SEQUENCE</scope>
    <source>
        <strain evidence="5">RG22</strain>
    </source>
</reference>
<protein>
    <submittedName>
        <fullName evidence="5">EAL domain-containing protein</fullName>
    </submittedName>
</protein>
<dbReference type="PROSITE" id="PS50883">
    <property type="entry name" value="EAL"/>
    <property type="match status" value="1"/>
</dbReference>
<dbReference type="InterPro" id="IPR029787">
    <property type="entry name" value="Nucleotide_cyclase"/>
</dbReference>
<dbReference type="Gene3D" id="3.20.20.450">
    <property type="entry name" value="EAL domain"/>
    <property type="match status" value="1"/>
</dbReference>
<dbReference type="InterPro" id="IPR035965">
    <property type="entry name" value="PAS-like_dom_sf"/>
</dbReference>
<feature type="transmembrane region" description="Helical" evidence="2">
    <location>
        <begin position="12"/>
        <end position="34"/>
    </location>
</feature>
<dbReference type="NCBIfam" id="TIGR00254">
    <property type="entry name" value="GGDEF"/>
    <property type="match status" value="1"/>
</dbReference>
<name>A0ABY4LBQ0_9BACT</name>
<dbReference type="SUPFAM" id="SSF141868">
    <property type="entry name" value="EAL domain-like"/>
    <property type="match status" value="1"/>
</dbReference>
<feature type="domain" description="GGDEF" evidence="4">
    <location>
        <begin position="326"/>
        <end position="458"/>
    </location>
</feature>
<feature type="domain" description="EAL" evidence="3">
    <location>
        <begin position="466"/>
        <end position="720"/>
    </location>
</feature>
<dbReference type="InterPro" id="IPR035919">
    <property type="entry name" value="EAL_sf"/>
</dbReference>
<dbReference type="InterPro" id="IPR043128">
    <property type="entry name" value="Rev_trsase/Diguanyl_cyclase"/>
</dbReference>
<dbReference type="PROSITE" id="PS50887">
    <property type="entry name" value="GGDEF"/>
    <property type="match status" value="1"/>
</dbReference>
<feature type="compositionally biased region" description="Low complexity" evidence="1">
    <location>
        <begin position="752"/>
        <end position="765"/>
    </location>
</feature>
<dbReference type="Pfam" id="PF00563">
    <property type="entry name" value="EAL"/>
    <property type="match status" value="1"/>
</dbReference>
<dbReference type="InterPro" id="IPR052155">
    <property type="entry name" value="Biofilm_reg_signaling"/>
</dbReference>
<keyword evidence="2" id="KW-0472">Membrane</keyword>
<dbReference type="Gene3D" id="3.30.450.20">
    <property type="entry name" value="PAS domain"/>
    <property type="match status" value="1"/>
</dbReference>
<dbReference type="Proteomes" id="UP000831485">
    <property type="component" value="Chromosome"/>
</dbReference>
<accession>A0ABY4LBQ0</accession>
<evidence type="ECO:0000313" key="5">
    <source>
        <dbReference type="EMBL" id="UPU35402.1"/>
    </source>
</evidence>
<evidence type="ECO:0000256" key="1">
    <source>
        <dbReference type="SAM" id="MobiDB-lite"/>
    </source>
</evidence>
<evidence type="ECO:0000256" key="2">
    <source>
        <dbReference type="SAM" id="Phobius"/>
    </source>
</evidence>
<dbReference type="SUPFAM" id="SSF55073">
    <property type="entry name" value="Nucleotide cyclase"/>
    <property type="match status" value="1"/>
</dbReference>
<evidence type="ECO:0000259" key="4">
    <source>
        <dbReference type="PROSITE" id="PS50887"/>
    </source>
</evidence>
<dbReference type="SMART" id="SM00052">
    <property type="entry name" value="EAL"/>
    <property type="match status" value="1"/>
</dbReference>
<dbReference type="InterPro" id="IPR001633">
    <property type="entry name" value="EAL_dom"/>
</dbReference>
<feature type="compositionally biased region" description="Gly residues" evidence="1">
    <location>
        <begin position="731"/>
        <end position="751"/>
    </location>
</feature>
<keyword evidence="2" id="KW-0812">Transmembrane</keyword>
<dbReference type="CDD" id="cd01948">
    <property type="entry name" value="EAL"/>
    <property type="match status" value="1"/>
</dbReference>
<sequence>MIQQSNSIRRSTTLTAGILAAILTVVPSAIYFTMAFSRMTGVLETEGEINARVVGAMVVSNPNMWQFEELRLKELLSRRGSPDKEVRCILSLKGEVIAESADHLIRPLLSKTFPIYDAGHHVADLRVSRSLAPTLLVTVLLLCGGGITAHFTFFRLRTVPLRAIENAYRSLQESEEKYRSVYESLNEGLALYRAVPGDKEEADLILADINPAAISVFGFGRDDIGKSIRQVQGGLFASVRAALQGAQGELCLELKQEGAGRVFTVNAFSMGEGMVATLLEDVTEKKRTAEQLENLAYYDSLTGLLNRRMLLDRMEQTIGMAQREGLKMATLFFDLNGFKPINDTLGHEAGDQILIEVGRRLKGSVRKKDTLARLGGDEFVVVATLDTEENATCIAQNLLRKLTPVYEVGGREVYVGASIGISIYPDDGTTPETLLKNADIAMYNAKKPGVEFCFYSNQMNQKLQERTKLEFELWMALEREEFFLEYQPIVDARTGRITAVEALVRWMSPEQGRVMPDCFIPLAEATGIIVPLGEWVLKTACGKLRQWLDAGCLPLRVSVNISGCHFMRSELCRVVEETAAQTGVDLALLELELTETCLIKDVEETASKLWRLKGLNVSIGIDDFGTGYSSLQYLKNFPIDHLKIDRAFIRNVCELPDQRAIVDAIIGIAKAMELHVIAEGVETREQADYLAQRGCDELQGFYYYRPLGEERLLEVLRAERERLEASPDSAGAGGTGVRGEAGGEAGGGGGNLSPSPSGRGCPKGG</sequence>
<evidence type="ECO:0000259" key="3">
    <source>
        <dbReference type="PROSITE" id="PS50883"/>
    </source>
</evidence>
<dbReference type="Gene3D" id="3.30.70.270">
    <property type="match status" value="1"/>
</dbReference>
<dbReference type="SUPFAM" id="SSF55785">
    <property type="entry name" value="PYP-like sensor domain (PAS domain)"/>
    <property type="match status" value="1"/>
</dbReference>
<organism evidence="5 6">
    <name type="scientific">Geomonas paludis</name>
    <dbReference type="NCBI Taxonomy" id="2740185"/>
    <lineage>
        <taxon>Bacteria</taxon>
        <taxon>Pseudomonadati</taxon>
        <taxon>Thermodesulfobacteriota</taxon>
        <taxon>Desulfuromonadia</taxon>
        <taxon>Geobacterales</taxon>
        <taxon>Geobacteraceae</taxon>
        <taxon>Geomonas</taxon>
    </lineage>
</organism>
<dbReference type="PANTHER" id="PTHR44757:SF2">
    <property type="entry name" value="BIOFILM ARCHITECTURE MAINTENANCE PROTEIN MBAA"/>
    <property type="match status" value="1"/>
</dbReference>
<keyword evidence="2" id="KW-1133">Transmembrane helix</keyword>